<evidence type="ECO:0000313" key="3">
    <source>
        <dbReference type="Proteomes" id="UP001642464"/>
    </source>
</evidence>
<dbReference type="EMBL" id="CAXAMM010029202">
    <property type="protein sequence ID" value="CAK9064228.1"/>
    <property type="molecule type" value="Genomic_DNA"/>
</dbReference>
<gene>
    <name evidence="2" type="ORF">SCF082_LOCUS33111</name>
</gene>
<reference evidence="2 3" key="1">
    <citation type="submission" date="2024-02" db="EMBL/GenBank/DDBJ databases">
        <authorList>
            <person name="Chen Y."/>
            <person name="Shah S."/>
            <person name="Dougan E. K."/>
            <person name="Thang M."/>
            <person name="Chan C."/>
        </authorList>
    </citation>
    <scope>NUCLEOTIDE SEQUENCE [LARGE SCALE GENOMIC DNA]</scope>
</reference>
<feature type="region of interest" description="Disordered" evidence="1">
    <location>
        <begin position="1425"/>
        <end position="1449"/>
    </location>
</feature>
<name>A0ABP0NKC1_9DINO</name>
<evidence type="ECO:0000313" key="2">
    <source>
        <dbReference type="EMBL" id="CAK9064228.1"/>
    </source>
</evidence>
<feature type="compositionally biased region" description="Acidic residues" evidence="1">
    <location>
        <begin position="1430"/>
        <end position="1449"/>
    </location>
</feature>
<protein>
    <submittedName>
        <fullName evidence="2">Uncharacterized protein</fullName>
    </submittedName>
</protein>
<dbReference type="InterPro" id="IPR016024">
    <property type="entry name" value="ARM-type_fold"/>
</dbReference>
<sequence length="1449" mass="159789">MATPPNTAWQTLIGAGYGPEVVTQLRALGPQQLQELVTQGSSSSSAGVVAVQAAWLLCTRHPPGSCPDSTGLVDLTTSPSHAVGVRALTALLKCDSARLVQVVPQTSSALRTVAFQALARLGHGSLRGLVTPELLASCERHIAAKLLLKGSTEDQAALAKAQWPGLASSASFKAAFSLAARMPLLVLQLLSSTIPKHWQKQQVAQVVSVAVASSPDAAMTILGELADLPKAFFSKGFAICLLKGLAKKQPAETLQEFRRWLPADVKVRLGDATPWGELLTSCAQRAARRGQNLWHVAIELATELARLDSLAAPALFNALKLPKGMALSHEQLRSLFGITDLGHLGPLLCPLRRSTAEATLDAALCQKLSETKDVSSARGEVHSLAQWTPQARKRLAKRLATPKPEEVAGAPPSEDYLEILSWLPEEVEEVKSRCNSSNGQAREAGFKALIRNAARETPRTSEAIEEALHFFERRLKNEQDNIRAEVLQHMQDVVPLRSWSPSHVEPLRRLLMFSMQAKGSSALSLQVWANVLEVLLAHGVAMASTNEMNACGALGLEILEQLQGAAVCSKEILANMHFGTKVFERLARLEDQEKSAAFGTHGLDWLVLRFLRPGIEDLLKKGQVQVAGQWLVRWDTTSLTLEKARRGRGSESMISPALRSLLREGFKAVRDAMGSWFTSSRKMQELIQECLQWDLEVTATERTACQVEALQFLCQMCMKSSLMRVIDWTLCTQTPWHVGYAFQFLAGHRGLWLHKHDPQLHNELVRALCCSWQWMNERQRYAFVHHVVRVGKGCCGFGLRSLVECLWTWHFRLDVEQFTAQKIRLRGSLENCLPKKRQKKVIVQSLMEHWARAPLEVRLDLLCTSSLLMRRLQYKAESMEMLLPSGPCSSKLYHFRSLIMDSIPLHFFDRFSADQSCPPFFAWSQRLQTAFADFWLLPNLTEQSVGLSLRPGQNEKIFVRCAQLLLALPHVDPKPLDSFVNFCASTQGQQGSSGTAELSTEQAFLRGSCGALLDQLVLVMAACDQPKSILSTFQRQLGKGVSKQVARSFVRLLGRMGGREASELVLRTTTGQAFLGLKVAEQVAMVRLMGKFLGESAVEPLKSIWQNKCHRDVGGAVLTQLCHRKVSSKASAELLKDAFIGAKEGREEVLYPVQVTLRNLCGSPCDDMVAELLLPLCSLDTLMEFTFGAFAAWAKSRQGPDQVLAARVAAAITDALCRNPPTSVPVHTDRATIAATRCLVDLATLDPSYLKAALSRLSETAARPCRLAHRRLDIMVQELRRSPQASLAATTLLEGNACAVNRGLMPWAFHLSWEDGKKLLEELSQLPAAVVQEPLYFKQMVRCCVESLKSRNATEEELEQTARILAGSEVGRWADARLVMLIAMAQCTSRAYESLEAALTTAGPLSKAVQLILTDDYFSLLVPGSGQEVQDNEDDFCDDDEEEEEIETV</sequence>
<keyword evidence="3" id="KW-1185">Reference proteome</keyword>
<dbReference type="Proteomes" id="UP001642464">
    <property type="component" value="Unassembled WGS sequence"/>
</dbReference>
<evidence type="ECO:0000256" key="1">
    <source>
        <dbReference type="SAM" id="MobiDB-lite"/>
    </source>
</evidence>
<proteinExistence type="predicted"/>
<dbReference type="SUPFAM" id="SSF48371">
    <property type="entry name" value="ARM repeat"/>
    <property type="match status" value="1"/>
</dbReference>
<accession>A0ABP0NKC1</accession>
<comment type="caution">
    <text evidence="2">The sequence shown here is derived from an EMBL/GenBank/DDBJ whole genome shotgun (WGS) entry which is preliminary data.</text>
</comment>
<organism evidence="2 3">
    <name type="scientific">Durusdinium trenchii</name>
    <dbReference type="NCBI Taxonomy" id="1381693"/>
    <lineage>
        <taxon>Eukaryota</taxon>
        <taxon>Sar</taxon>
        <taxon>Alveolata</taxon>
        <taxon>Dinophyceae</taxon>
        <taxon>Suessiales</taxon>
        <taxon>Symbiodiniaceae</taxon>
        <taxon>Durusdinium</taxon>
    </lineage>
</organism>